<keyword evidence="4" id="KW-1185">Reference proteome</keyword>
<evidence type="ECO:0000256" key="1">
    <source>
        <dbReference type="SAM" id="MobiDB-lite"/>
    </source>
</evidence>
<evidence type="ECO:0000256" key="2">
    <source>
        <dbReference type="SAM" id="SignalP"/>
    </source>
</evidence>
<protein>
    <submittedName>
        <fullName evidence="3">Uncharacterized protein</fullName>
    </submittedName>
</protein>
<evidence type="ECO:0000313" key="3">
    <source>
        <dbReference type="EMBL" id="RZC42849.1"/>
    </source>
</evidence>
<gene>
    <name evidence="3" type="ORF">BDFB_008410</name>
</gene>
<accession>A0A482WDW4</accession>
<dbReference type="AlphaFoldDB" id="A0A482WDW4"/>
<proteinExistence type="predicted"/>
<feature type="region of interest" description="Disordered" evidence="1">
    <location>
        <begin position="163"/>
        <end position="221"/>
    </location>
</feature>
<feature type="signal peptide" evidence="2">
    <location>
        <begin position="1"/>
        <end position="18"/>
    </location>
</feature>
<dbReference type="OrthoDB" id="7686329at2759"/>
<keyword evidence="2" id="KW-0732">Signal</keyword>
<comment type="caution">
    <text evidence="3">The sequence shown here is derived from an EMBL/GenBank/DDBJ whole genome shotgun (WGS) entry which is preliminary data.</text>
</comment>
<evidence type="ECO:0000313" key="4">
    <source>
        <dbReference type="Proteomes" id="UP000292052"/>
    </source>
</evidence>
<name>A0A482WDW4_ASBVE</name>
<dbReference type="Proteomes" id="UP000292052">
    <property type="component" value="Unassembled WGS sequence"/>
</dbReference>
<organism evidence="3 4">
    <name type="scientific">Asbolus verrucosus</name>
    <name type="common">Desert ironclad beetle</name>
    <dbReference type="NCBI Taxonomy" id="1661398"/>
    <lineage>
        <taxon>Eukaryota</taxon>
        <taxon>Metazoa</taxon>
        <taxon>Ecdysozoa</taxon>
        <taxon>Arthropoda</taxon>
        <taxon>Hexapoda</taxon>
        <taxon>Insecta</taxon>
        <taxon>Pterygota</taxon>
        <taxon>Neoptera</taxon>
        <taxon>Endopterygota</taxon>
        <taxon>Coleoptera</taxon>
        <taxon>Polyphaga</taxon>
        <taxon>Cucujiformia</taxon>
        <taxon>Tenebrionidae</taxon>
        <taxon>Pimeliinae</taxon>
        <taxon>Asbolus</taxon>
    </lineage>
</organism>
<sequence>MLLKSSIFLIAAISAVLTSPLPSKNGDTRVLYDQRQEGELNILADLRNFVILVIPTTTSTSPTSGSLLDFLYKAVPKRAHLKRFHQHLKRGQSVPGEETMNFIESKTAPYHVDISRSRNHLTKLHPEPVPVVNAEEIVIAQSPTIALVKDENHSRTARAFVLTVPPEEGNSSKTEDKKKKDGKKKNKEAPKSMLKLLGAENEQCGPGLARDSEGVCRTVKN</sequence>
<dbReference type="EMBL" id="QDEB01004437">
    <property type="protein sequence ID" value="RZC42849.1"/>
    <property type="molecule type" value="Genomic_DNA"/>
</dbReference>
<feature type="chain" id="PRO_5019815744" evidence="2">
    <location>
        <begin position="19"/>
        <end position="221"/>
    </location>
</feature>
<reference evidence="3 4" key="1">
    <citation type="submission" date="2017-03" db="EMBL/GenBank/DDBJ databases">
        <title>Genome of the blue death feigning beetle - Asbolus verrucosus.</title>
        <authorList>
            <person name="Rider S.D."/>
        </authorList>
    </citation>
    <scope>NUCLEOTIDE SEQUENCE [LARGE SCALE GENOMIC DNA]</scope>
    <source>
        <strain evidence="3">Butters</strain>
        <tissue evidence="3">Head and leg muscle</tissue>
    </source>
</reference>